<dbReference type="Pfam" id="PF00201">
    <property type="entry name" value="UDPGT"/>
    <property type="match status" value="1"/>
</dbReference>
<dbReference type="CDD" id="cd03784">
    <property type="entry name" value="GT1_Gtf-like"/>
    <property type="match status" value="1"/>
</dbReference>
<comment type="similarity">
    <text evidence="1 4">Belongs to the UDP-glycosyltransferase family.</text>
</comment>
<dbReference type="AlphaFoldDB" id="A0AAW2TFF5"/>
<dbReference type="GO" id="GO:0080044">
    <property type="term" value="F:quercetin 7-O-glucosyltransferase activity"/>
    <property type="evidence" value="ECO:0007669"/>
    <property type="project" value="TreeGrafter"/>
</dbReference>
<dbReference type="SUPFAM" id="SSF53756">
    <property type="entry name" value="UDP-Glycosyltransferase/glycogen phosphorylase"/>
    <property type="match status" value="1"/>
</dbReference>
<organism evidence="5">
    <name type="scientific">Sesamum radiatum</name>
    <name type="common">Black benniseed</name>
    <dbReference type="NCBI Taxonomy" id="300843"/>
    <lineage>
        <taxon>Eukaryota</taxon>
        <taxon>Viridiplantae</taxon>
        <taxon>Streptophyta</taxon>
        <taxon>Embryophyta</taxon>
        <taxon>Tracheophyta</taxon>
        <taxon>Spermatophyta</taxon>
        <taxon>Magnoliopsida</taxon>
        <taxon>eudicotyledons</taxon>
        <taxon>Gunneridae</taxon>
        <taxon>Pentapetalae</taxon>
        <taxon>asterids</taxon>
        <taxon>lamiids</taxon>
        <taxon>Lamiales</taxon>
        <taxon>Pedaliaceae</taxon>
        <taxon>Sesamum</taxon>
    </lineage>
</organism>
<evidence type="ECO:0000256" key="2">
    <source>
        <dbReference type="ARBA" id="ARBA00022676"/>
    </source>
</evidence>
<reference evidence="5" key="1">
    <citation type="submission" date="2020-06" db="EMBL/GenBank/DDBJ databases">
        <authorList>
            <person name="Li T."/>
            <person name="Hu X."/>
            <person name="Zhang T."/>
            <person name="Song X."/>
            <person name="Zhang H."/>
            <person name="Dai N."/>
            <person name="Sheng W."/>
            <person name="Hou X."/>
            <person name="Wei L."/>
        </authorList>
    </citation>
    <scope>NUCLEOTIDE SEQUENCE</scope>
    <source>
        <strain evidence="5">G02</strain>
        <tissue evidence="5">Leaf</tissue>
    </source>
</reference>
<dbReference type="Gene3D" id="3.40.50.2000">
    <property type="entry name" value="Glycogen Phosphorylase B"/>
    <property type="match status" value="1"/>
</dbReference>
<keyword evidence="2 4" id="KW-0328">Glycosyltransferase</keyword>
<comment type="caution">
    <text evidence="5">The sequence shown here is derived from an EMBL/GenBank/DDBJ whole genome shotgun (WGS) entry which is preliminary data.</text>
</comment>
<dbReference type="InterPro" id="IPR002213">
    <property type="entry name" value="UDP_glucos_trans"/>
</dbReference>
<evidence type="ECO:0000313" key="5">
    <source>
        <dbReference type="EMBL" id="KAL0403675.1"/>
    </source>
</evidence>
<evidence type="ECO:0000256" key="1">
    <source>
        <dbReference type="ARBA" id="ARBA00009995"/>
    </source>
</evidence>
<dbReference type="PANTHER" id="PTHR11926:SF870">
    <property type="entry name" value="UDP-GLYCOSYLTRANSFERASE 75B1"/>
    <property type="match status" value="1"/>
</dbReference>
<dbReference type="InterPro" id="IPR035595">
    <property type="entry name" value="UDP_glycos_trans_CS"/>
</dbReference>
<dbReference type="PROSITE" id="PS00375">
    <property type="entry name" value="UDPGT"/>
    <property type="match status" value="1"/>
</dbReference>
<dbReference type="EMBL" id="JACGWJ010000008">
    <property type="protein sequence ID" value="KAL0403675.1"/>
    <property type="molecule type" value="Genomic_DNA"/>
</dbReference>
<gene>
    <name evidence="5" type="ORF">Sradi_2008300</name>
</gene>
<keyword evidence="3 4" id="KW-0808">Transferase</keyword>
<dbReference type="GO" id="GO:0080043">
    <property type="term" value="F:quercetin 3-O-glucosyltransferase activity"/>
    <property type="evidence" value="ECO:0007669"/>
    <property type="project" value="TreeGrafter"/>
</dbReference>
<evidence type="ECO:0000256" key="4">
    <source>
        <dbReference type="RuleBase" id="RU003718"/>
    </source>
</evidence>
<sequence length="139" mass="15490">MEELEKVGKIVPWCSQLEVLTHSSLGCFMTHCGWNSTLESISCGVPVVAFPHWTDQGTNAKLIEDEWRTGVRVRANEDGLVESSEIRRCIEEVMDGGQKSVELRENAEKWKALAREAMEENGSSNKNLKAFFDEVGAGC</sequence>
<protein>
    <submittedName>
        <fullName evidence="5">Crocetin glucosyltransferase, chloroplastic</fullName>
    </submittedName>
</protein>
<reference evidence="5" key="2">
    <citation type="journal article" date="2024" name="Plant">
        <title>Genomic evolution and insights into agronomic trait innovations of Sesamum species.</title>
        <authorList>
            <person name="Miao H."/>
            <person name="Wang L."/>
            <person name="Qu L."/>
            <person name="Liu H."/>
            <person name="Sun Y."/>
            <person name="Le M."/>
            <person name="Wang Q."/>
            <person name="Wei S."/>
            <person name="Zheng Y."/>
            <person name="Lin W."/>
            <person name="Duan Y."/>
            <person name="Cao H."/>
            <person name="Xiong S."/>
            <person name="Wang X."/>
            <person name="Wei L."/>
            <person name="Li C."/>
            <person name="Ma Q."/>
            <person name="Ju M."/>
            <person name="Zhao R."/>
            <person name="Li G."/>
            <person name="Mu C."/>
            <person name="Tian Q."/>
            <person name="Mei H."/>
            <person name="Zhang T."/>
            <person name="Gao T."/>
            <person name="Zhang H."/>
        </authorList>
    </citation>
    <scope>NUCLEOTIDE SEQUENCE</scope>
    <source>
        <strain evidence="5">G02</strain>
    </source>
</reference>
<evidence type="ECO:0000256" key="3">
    <source>
        <dbReference type="ARBA" id="ARBA00022679"/>
    </source>
</evidence>
<name>A0AAW2TFF5_SESRA</name>
<dbReference type="PANTHER" id="PTHR11926">
    <property type="entry name" value="GLUCOSYL/GLUCURONOSYL TRANSFERASES"/>
    <property type="match status" value="1"/>
</dbReference>
<accession>A0AAW2TFF5</accession>
<proteinExistence type="inferred from homology"/>